<keyword evidence="2" id="KW-0479">Metal-binding</keyword>
<dbReference type="InterPro" id="IPR024079">
    <property type="entry name" value="MetalloPept_cat_dom_sf"/>
</dbReference>
<evidence type="ECO:0000256" key="5">
    <source>
        <dbReference type="SAM" id="Phobius"/>
    </source>
</evidence>
<dbReference type="Pfam" id="PF00413">
    <property type="entry name" value="Peptidase_M10"/>
    <property type="match status" value="1"/>
</dbReference>
<dbReference type="InterPro" id="IPR001818">
    <property type="entry name" value="Pept_M10_metallopeptidase"/>
</dbReference>
<dbReference type="GO" id="GO:0031012">
    <property type="term" value="C:extracellular matrix"/>
    <property type="evidence" value="ECO:0007669"/>
    <property type="project" value="InterPro"/>
</dbReference>
<dbReference type="EMBL" id="MHWS01000003">
    <property type="protein sequence ID" value="OHB12850.1"/>
    <property type="molecule type" value="Genomic_DNA"/>
</dbReference>
<evidence type="ECO:0000313" key="8">
    <source>
        <dbReference type="Proteomes" id="UP000177276"/>
    </source>
</evidence>
<feature type="domain" description="Peptidase M10 metallopeptidase" evidence="6">
    <location>
        <begin position="216"/>
        <end position="291"/>
    </location>
</feature>
<accession>A0A1G2UTX0</accession>
<dbReference type="SUPFAM" id="SSF55486">
    <property type="entry name" value="Metalloproteases ('zincins'), catalytic domain"/>
    <property type="match status" value="1"/>
</dbReference>
<proteinExistence type="predicted"/>
<dbReference type="Gene3D" id="3.40.390.10">
    <property type="entry name" value="Collagenase (Catalytic Domain)"/>
    <property type="match status" value="1"/>
</dbReference>
<dbReference type="GO" id="GO:0006508">
    <property type="term" value="P:proteolysis"/>
    <property type="evidence" value="ECO:0007669"/>
    <property type="project" value="UniProtKB-KW"/>
</dbReference>
<keyword evidence="5" id="KW-1133">Transmembrane helix</keyword>
<keyword evidence="1" id="KW-0645">Protease</keyword>
<reference evidence="7 8" key="1">
    <citation type="journal article" date="2016" name="Nat. Commun.">
        <title>Thousands of microbial genomes shed light on interconnected biogeochemical processes in an aquifer system.</title>
        <authorList>
            <person name="Anantharaman K."/>
            <person name="Brown C.T."/>
            <person name="Hug L.A."/>
            <person name="Sharon I."/>
            <person name="Castelle C.J."/>
            <person name="Probst A.J."/>
            <person name="Thomas B.C."/>
            <person name="Singh A."/>
            <person name="Wilkins M.J."/>
            <person name="Karaoz U."/>
            <person name="Brodie E.L."/>
            <person name="Williams K.H."/>
            <person name="Hubbard S.S."/>
            <person name="Banfield J.F."/>
        </authorList>
    </citation>
    <scope>NUCLEOTIDE SEQUENCE [LARGE SCALE GENOMIC DNA]</scope>
</reference>
<evidence type="ECO:0000313" key="7">
    <source>
        <dbReference type="EMBL" id="OHB12850.1"/>
    </source>
</evidence>
<organism evidence="7 8">
    <name type="scientific">Candidatus Zambryskibacteria bacterium RIFCSPLOWO2_12_FULL_39_16</name>
    <dbReference type="NCBI Taxonomy" id="1802775"/>
    <lineage>
        <taxon>Bacteria</taxon>
        <taxon>Candidatus Zambryskiibacteriota</taxon>
    </lineage>
</organism>
<evidence type="ECO:0000256" key="3">
    <source>
        <dbReference type="ARBA" id="ARBA00022801"/>
    </source>
</evidence>
<keyword evidence="3" id="KW-0378">Hydrolase</keyword>
<sequence>MKILKNIIAVIVLAGAIGYSGYTIYQNSLGPCDKPFEYSIGRFDIQFGVSRGDFTSYITESGSVWEKVLNRKIFIYNPDASFKINLIYDQRQLSTIQKQKTEFGLLAVEDTFKKLDVDFNYFKSQYDQKISLYNKALVLYQDRKSAYDAEVIFWNNKGGAPKDKFNSLEEERQYLNAEVQSLNREASSISAMGDQLNSLLNVRNTKAVEYNKIAAEYNKKFNGGLEFDQAEYTGKEINVYQFGNKRDLVLALTHELGHALDMNHVENPKSIMYYITGINAETALTPSAEDLVELNRVCKM</sequence>
<keyword evidence="5" id="KW-0812">Transmembrane</keyword>
<keyword evidence="5" id="KW-0472">Membrane</keyword>
<evidence type="ECO:0000256" key="4">
    <source>
        <dbReference type="ARBA" id="ARBA00022833"/>
    </source>
</evidence>
<dbReference type="Proteomes" id="UP000177276">
    <property type="component" value="Unassembled WGS sequence"/>
</dbReference>
<dbReference type="GO" id="GO:0008270">
    <property type="term" value="F:zinc ion binding"/>
    <property type="evidence" value="ECO:0007669"/>
    <property type="project" value="InterPro"/>
</dbReference>
<evidence type="ECO:0000259" key="6">
    <source>
        <dbReference type="Pfam" id="PF00413"/>
    </source>
</evidence>
<dbReference type="GO" id="GO:0004222">
    <property type="term" value="F:metalloendopeptidase activity"/>
    <property type="evidence" value="ECO:0007669"/>
    <property type="project" value="InterPro"/>
</dbReference>
<feature type="transmembrane region" description="Helical" evidence="5">
    <location>
        <begin position="7"/>
        <end position="25"/>
    </location>
</feature>
<dbReference type="AlphaFoldDB" id="A0A1G2UTX0"/>
<evidence type="ECO:0000256" key="2">
    <source>
        <dbReference type="ARBA" id="ARBA00022723"/>
    </source>
</evidence>
<evidence type="ECO:0000256" key="1">
    <source>
        <dbReference type="ARBA" id="ARBA00022670"/>
    </source>
</evidence>
<protein>
    <recommendedName>
        <fullName evidence="6">Peptidase M10 metallopeptidase domain-containing protein</fullName>
    </recommendedName>
</protein>
<keyword evidence="4" id="KW-0862">Zinc</keyword>
<comment type="caution">
    <text evidence="7">The sequence shown here is derived from an EMBL/GenBank/DDBJ whole genome shotgun (WGS) entry which is preliminary data.</text>
</comment>
<name>A0A1G2UTX0_9BACT</name>
<gene>
    <name evidence="7" type="ORF">A3G46_02450</name>
</gene>